<dbReference type="EMBL" id="PITK01000503">
    <property type="protein sequence ID" value="TBU13206.1"/>
    <property type="molecule type" value="Genomic_DNA"/>
</dbReference>
<gene>
    <name evidence="6" type="ORF">CWI38_0503p0030</name>
</gene>
<comment type="caution">
    <text evidence="6">The sequence shown here is derived from an EMBL/GenBank/DDBJ whole genome shotgun (WGS) entry which is preliminary data.</text>
</comment>
<feature type="region of interest" description="Disordered" evidence="5">
    <location>
        <begin position="124"/>
        <end position="150"/>
    </location>
</feature>
<accession>A0A4Q9LXU7</accession>
<evidence type="ECO:0000256" key="1">
    <source>
        <dbReference type="ARBA" id="ARBA00004123"/>
    </source>
</evidence>
<dbReference type="SUPFAM" id="SSF50978">
    <property type="entry name" value="WD40 repeat-like"/>
    <property type="match status" value="1"/>
</dbReference>
<name>A0A4Q9LXU7_9MICR</name>
<dbReference type="GO" id="GO:0032040">
    <property type="term" value="C:small-subunit processome"/>
    <property type="evidence" value="ECO:0007669"/>
    <property type="project" value="TreeGrafter"/>
</dbReference>
<keyword evidence="3" id="KW-0677">Repeat</keyword>
<proteinExistence type="predicted"/>
<dbReference type="PANTHER" id="PTHR19865:SF0">
    <property type="entry name" value="U3 SMALL NUCLEOLAR RNA-INTERACTING PROTEIN 2"/>
    <property type="match status" value="1"/>
</dbReference>
<evidence type="ECO:0000256" key="4">
    <source>
        <dbReference type="ARBA" id="ARBA00023242"/>
    </source>
</evidence>
<sequence length="433" mass="48212">MVSNSISVNFISFKRLKGCPTDILIFGCYLVICGKHSSILVCDSKLKGGSVISMGCSVISMCCGNGCLYFGTSKGKVYVCSEEQFMVRVKDIIEDGEGGKGKGGNDCDRDNDCARGDIDGGKDIDRGDIDRGNREGMDKDNGEESTHITINNDINTNKDININIDINSNKDINNNKDINSNKDINKDINTNKDIDNNNNIKKDIGIKRYSNSLFMHFRSLKIGSCGVNSMMYCGKENGVVVGLANRKICLLRSGVALVRTFYGPKCPISYVCVSKGGLVMVIGTSYVKFYIFKKENHLSYKSTQGFIQCGGFYTEQRILVGTDTGYLLYFLISKSTPFLCKPIGFSITSIFLSKKNKCVLGTQNGFIYFFSVTDTDINVLVKAEVYGVVNFIKYFNKSYYVGCGRENRVGRWEVNKEYMNCVVRIKVEDKEEE</sequence>
<dbReference type="GO" id="GO:0034511">
    <property type="term" value="F:U3 snoRNA binding"/>
    <property type="evidence" value="ECO:0007669"/>
    <property type="project" value="InterPro"/>
</dbReference>
<feature type="compositionally biased region" description="Basic and acidic residues" evidence="5">
    <location>
        <begin position="124"/>
        <end position="146"/>
    </location>
</feature>
<keyword evidence="2" id="KW-0853">WD repeat</keyword>
<reference evidence="6 7" key="1">
    <citation type="submission" date="2017-12" db="EMBL/GenBank/DDBJ databases">
        <authorList>
            <person name="Pombert J.-F."/>
            <person name="Haag K.L."/>
            <person name="Ebert D."/>
        </authorList>
    </citation>
    <scope>NUCLEOTIDE SEQUENCE [LARGE SCALE GENOMIC DNA]</scope>
    <source>
        <strain evidence="6">IL-G-3</strain>
    </source>
</reference>
<organism evidence="6 7">
    <name type="scientific">Hamiltosporidium tvaerminnensis</name>
    <dbReference type="NCBI Taxonomy" id="1176355"/>
    <lineage>
        <taxon>Eukaryota</taxon>
        <taxon>Fungi</taxon>
        <taxon>Fungi incertae sedis</taxon>
        <taxon>Microsporidia</taxon>
        <taxon>Dubosqiidae</taxon>
        <taxon>Hamiltosporidium</taxon>
    </lineage>
</organism>
<keyword evidence="4" id="KW-0539">Nucleus</keyword>
<dbReference type="Proteomes" id="UP000292282">
    <property type="component" value="Unassembled WGS sequence"/>
</dbReference>
<dbReference type="VEuPathDB" id="MicrosporidiaDB:CWI38_0503p0030"/>
<dbReference type="InterPro" id="IPR015943">
    <property type="entry name" value="WD40/YVTN_repeat-like_dom_sf"/>
</dbReference>
<dbReference type="InterPro" id="IPR039241">
    <property type="entry name" value="Rrp9-like"/>
</dbReference>
<dbReference type="OrthoDB" id="189968at2759"/>
<evidence type="ECO:0000313" key="6">
    <source>
        <dbReference type="EMBL" id="TBU13206.1"/>
    </source>
</evidence>
<evidence type="ECO:0000313" key="7">
    <source>
        <dbReference type="Proteomes" id="UP000292282"/>
    </source>
</evidence>
<evidence type="ECO:0000256" key="5">
    <source>
        <dbReference type="SAM" id="MobiDB-lite"/>
    </source>
</evidence>
<evidence type="ECO:0000256" key="2">
    <source>
        <dbReference type="ARBA" id="ARBA00022574"/>
    </source>
</evidence>
<dbReference type="AlphaFoldDB" id="A0A4Q9LXU7"/>
<keyword evidence="7" id="KW-1185">Reference proteome</keyword>
<evidence type="ECO:0000256" key="3">
    <source>
        <dbReference type="ARBA" id="ARBA00022737"/>
    </source>
</evidence>
<dbReference type="PANTHER" id="PTHR19865">
    <property type="entry name" value="U3 SMALL NUCLEOLAR RNA INTERACTING PROTEIN 2"/>
    <property type="match status" value="1"/>
</dbReference>
<comment type="subcellular location">
    <subcellularLocation>
        <location evidence="1">Nucleus</location>
    </subcellularLocation>
</comment>
<dbReference type="Gene3D" id="2.130.10.10">
    <property type="entry name" value="YVTN repeat-like/Quinoprotein amine dehydrogenase"/>
    <property type="match status" value="1"/>
</dbReference>
<dbReference type="InterPro" id="IPR036322">
    <property type="entry name" value="WD40_repeat_dom_sf"/>
</dbReference>
<protein>
    <submittedName>
        <fullName evidence="6">Uncharacterized protein</fullName>
    </submittedName>
</protein>